<evidence type="ECO:0000313" key="7">
    <source>
        <dbReference type="Proteomes" id="UP000190961"/>
    </source>
</evidence>
<organism evidence="6 7">
    <name type="scientific">Ohtaekwangia koreensis</name>
    <dbReference type="NCBI Taxonomy" id="688867"/>
    <lineage>
        <taxon>Bacteria</taxon>
        <taxon>Pseudomonadati</taxon>
        <taxon>Bacteroidota</taxon>
        <taxon>Cytophagia</taxon>
        <taxon>Cytophagales</taxon>
        <taxon>Fulvivirgaceae</taxon>
        <taxon>Ohtaekwangia</taxon>
    </lineage>
</organism>
<keyword evidence="7" id="KW-1185">Reference proteome</keyword>
<dbReference type="PROSITE" id="PS00041">
    <property type="entry name" value="HTH_ARAC_FAMILY_1"/>
    <property type="match status" value="1"/>
</dbReference>
<dbReference type="PROSITE" id="PS01124">
    <property type="entry name" value="HTH_ARAC_FAMILY_2"/>
    <property type="match status" value="1"/>
</dbReference>
<evidence type="ECO:0000259" key="5">
    <source>
        <dbReference type="PROSITE" id="PS01124"/>
    </source>
</evidence>
<dbReference type="PANTHER" id="PTHR43280:SF29">
    <property type="entry name" value="ARAC-FAMILY TRANSCRIPTIONAL REGULATOR"/>
    <property type="match status" value="1"/>
</dbReference>
<proteinExistence type="predicted"/>
<feature type="transmembrane region" description="Helical" evidence="4">
    <location>
        <begin position="37"/>
        <end position="57"/>
    </location>
</feature>
<dbReference type="SMART" id="SM00342">
    <property type="entry name" value="HTH_ARAC"/>
    <property type="match status" value="1"/>
</dbReference>
<reference evidence="6 7" key="1">
    <citation type="submission" date="2017-02" db="EMBL/GenBank/DDBJ databases">
        <authorList>
            <person name="Peterson S.W."/>
        </authorList>
    </citation>
    <scope>NUCLEOTIDE SEQUENCE [LARGE SCALE GENOMIC DNA]</scope>
    <source>
        <strain evidence="6 7">DSM 25262</strain>
    </source>
</reference>
<keyword evidence="4" id="KW-0812">Transmembrane</keyword>
<keyword evidence="4" id="KW-1133">Transmembrane helix</keyword>
<keyword evidence="1" id="KW-0805">Transcription regulation</keyword>
<dbReference type="Gene3D" id="1.10.10.60">
    <property type="entry name" value="Homeodomain-like"/>
    <property type="match status" value="2"/>
</dbReference>
<keyword evidence="4" id="KW-0472">Membrane</keyword>
<dbReference type="EMBL" id="FUZU01000001">
    <property type="protein sequence ID" value="SKC52350.1"/>
    <property type="molecule type" value="Genomic_DNA"/>
</dbReference>
<dbReference type="Pfam" id="PF12833">
    <property type="entry name" value="HTH_18"/>
    <property type="match status" value="1"/>
</dbReference>
<feature type="transmembrane region" description="Helical" evidence="4">
    <location>
        <begin position="119"/>
        <end position="139"/>
    </location>
</feature>
<protein>
    <submittedName>
        <fullName evidence="6">Helix-turn-helix domain-containing protein</fullName>
    </submittedName>
</protein>
<keyword evidence="3" id="KW-0804">Transcription</keyword>
<evidence type="ECO:0000313" key="6">
    <source>
        <dbReference type="EMBL" id="SKC52350.1"/>
    </source>
</evidence>
<dbReference type="AlphaFoldDB" id="A0A1T5JLN3"/>
<feature type="transmembrane region" description="Helical" evidence="4">
    <location>
        <begin position="63"/>
        <end position="83"/>
    </location>
</feature>
<evidence type="ECO:0000256" key="4">
    <source>
        <dbReference type="SAM" id="Phobius"/>
    </source>
</evidence>
<evidence type="ECO:0000256" key="3">
    <source>
        <dbReference type="ARBA" id="ARBA00023163"/>
    </source>
</evidence>
<name>A0A1T5JLN3_9BACT</name>
<evidence type="ECO:0000256" key="1">
    <source>
        <dbReference type="ARBA" id="ARBA00023015"/>
    </source>
</evidence>
<sequence length="337" mass="38220">MTSAIMVLLGGYGILQSLFLSIYVLTSQLRKVTANLILVALNLFLIFFLADSLYLFLADGNSLHFNSISLTSLALIGPLTFFYSRAFLNSDFKAGFTELIQLIPPFLPLVYQMNVCRLHLLAIAGYIILYIVASSILVYHTESPSRKKIWLYALLGSMGTVVLLLTFFSMNFLCIIGISIGFSIMVYLISYLSIRFYKELFEPIAKKNNHPKAIVQETRALFEQLSEEILSKKLFKDPELTLPKLATLTNMHTHKLSHIINQETGTGFPEYINSLRLDEVKKILRETDMKVAAVAFECGFNSLSSFYTYFKKKDRMTPSEFRSLPEVDLETSVNQSE</sequence>
<feature type="transmembrane region" description="Helical" evidence="4">
    <location>
        <begin position="6"/>
        <end position="25"/>
    </location>
</feature>
<dbReference type="GO" id="GO:0003700">
    <property type="term" value="F:DNA-binding transcription factor activity"/>
    <property type="evidence" value="ECO:0007669"/>
    <property type="project" value="InterPro"/>
</dbReference>
<dbReference type="OrthoDB" id="5492415at2"/>
<dbReference type="InterPro" id="IPR009057">
    <property type="entry name" value="Homeodomain-like_sf"/>
</dbReference>
<evidence type="ECO:0000256" key="2">
    <source>
        <dbReference type="ARBA" id="ARBA00023125"/>
    </source>
</evidence>
<dbReference type="PANTHER" id="PTHR43280">
    <property type="entry name" value="ARAC-FAMILY TRANSCRIPTIONAL REGULATOR"/>
    <property type="match status" value="1"/>
</dbReference>
<dbReference type="SUPFAM" id="SSF46689">
    <property type="entry name" value="Homeodomain-like"/>
    <property type="match status" value="1"/>
</dbReference>
<feature type="domain" description="HTH araC/xylS-type" evidence="5">
    <location>
        <begin position="224"/>
        <end position="324"/>
    </location>
</feature>
<dbReference type="InterPro" id="IPR018062">
    <property type="entry name" value="HTH_AraC-typ_CS"/>
</dbReference>
<keyword evidence="2" id="KW-0238">DNA-binding</keyword>
<feature type="transmembrane region" description="Helical" evidence="4">
    <location>
        <begin position="151"/>
        <end position="169"/>
    </location>
</feature>
<accession>A0A1T5JLN3</accession>
<gene>
    <name evidence="6" type="ORF">SAMN05660236_1238</name>
</gene>
<dbReference type="GO" id="GO:0043565">
    <property type="term" value="F:sequence-specific DNA binding"/>
    <property type="evidence" value="ECO:0007669"/>
    <property type="project" value="InterPro"/>
</dbReference>
<feature type="transmembrane region" description="Helical" evidence="4">
    <location>
        <begin position="175"/>
        <end position="197"/>
    </location>
</feature>
<dbReference type="RefSeq" id="WP_079685791.1">
    <property type="nucleotide sequence ID" value="NZ_FUZU01000001.1"/>
</dbReference>
<dbReference type="STRING" id="688867.SAMN05660236_1238"/>
<dbReference type="InterPro" id="IPR018060">
    <property type="entry name" value="HTH_AraC"/>
</dbReference>
<dbReference type="Proteomes" id="UP000190961">
    <property type="component" value="Unassembled WGS sequence"/>
</dbReference>